<evidence type="ECO:0000313" key="2">
    <source>
        <dbReference type="Proteomes" id="UP000582090"/>
    </source>
</evidence>
<sequence>MIPLIFSLVASGFASVGLLGTILALTFAFLCVSTGDAVAKPTYCAALSIHASSDRQGVVIGTRQALGAMTDVVSRC</sequence>
<dbReference type="Proteomes" id="UP000582090">
    <property type="component" value="Unassembled WGS sequence"/>
</dbReference>
<name>A0A7W6GCC1_9HYPH</name>
<organism evidence="1 2">
    <name type="scientific">Rhizobium metallidurans</name>
    <dbReference type="NCBI Taxonomy" id="1265931"/>
    <lineage>
        <taxon>Bacteria</taxon>
        <taxon>Pseudomonadati</taxon>
        <taxon>Pseudomonadota</taxon>
        <taxon>Alphaproteobacteria</taxon>
        <taxon>Hyphomicrobiales</taxon>
        <taxon>Rhizobiaceae</taxon>
        <taxon>Rhizobium/Agrobacterium group</taxon>
        <taxon>Rhizobium</taxon>
    </lineage>
</organism>
<reference evidence="1 2" key="1">
    <citation type="submission" date="2020-08" db="EMBL/GenBank/DDBJ databases">
        <title>Genomic Encyclopedia of Type Strains, Phase IV (KMG-IV): sequencing the most valuable type-strain genomes for metagenomic binning, comparative biology and taxonomic classification.</title>
        <authorList>
            <person name="Goeker M."/>
        </authorList>
    </citation>
    <scope>NUCLEOTIDE SEQUENCE [LARGE SCALE GENOMIC DNA]</scope>
    <source>
        <strain evidence="1 2">DSM 26575</strain>
    </source>
</reference>
<evidence type="ECO:0000313" key="1">
    <source>
        <dbReference type="EMBL" id="MBB3965905.1"/>
    </source>
</evidence>
<dbReference type="AlphaFoldDB" id="A0A7W6GCC1"/>
<dbReference type="RefSeq" id="WP_183901415.1">
    <property type="nucleotide sequence ID" value="NZ_JACIDW010000012.1"/>
</dbReference>
<comment type="caution">
    <text evidence="1">The sequence shown here is derived from an EMBL/GenBank/DDBJ whole genome shotgun (WGS) entry which is preliminary data.</text>
</comment>
<accession>A0A7W6GCC1</accession>
<proteinExistence type="predicted"/>
<protein>
    <submittedName>
        <fullName evidence="1">Putative membrane protein</fullName>
    </submittedName>
</protein>
<dbReference type="EMBL" id="JACIDW010000012">
    <property type="protein sequence ID" value="MBB3965905.1"/>
    <property type="molecule type" value="Genomic_DNA"/>
</dbReference>
<keyword evidence="2" id="KW-1185">Reference proteome</keyword>
<gene>
    <name evidence="1" type="ORF">GGQ67_003584</name>
</gene>